<dbReference type="Proteomes" id="UP001057402">
    <property type="component" value="Chromosome 10"/>
</dbReference>
<accession>A0ACB9M5X6</accession>
<gene>
    <name evidence="1" type="ORF">MLD38_033170</name>
</gene>
<keyword evidence="2" id="KW-1185">Reference proteome</keyword>
<proteinExistence type="predicted"/>
<reference evidence="2" key="1">
    <citation type="journal article" date="2023" name="Front. Plant Sci.">
        <title>Chromosomal-level genome assembly of Melastoma candidum provides insights into trichome evolution.</title>
        <authorList>
            <person name="Zhong Y."/>
            <person name="Wu W."/>
            <person name="Sun C."/>
            <person name="Zou P."/>
            <person name="Liu Y."/>
            <person name="Dai S."/>
            <person name="Zhou R."/>
        </authorList>
    </citation>
    <scope>NUCLEOTIDE SEQUENCE [LARGE SCALE GENOMIC DNA]</scope>
</reference>
<evidence type="ECO:0000313" key="2">
    <source>
        <dbReference type="Proteomes" id="UP001057402"/>
    </source>
</evidence>
<evidence type="ECO:0000313" key="1">
    <source>
        <dbReference type="EMBL" id="KAI4319587.1"/>
    </source>
</evidence>
<protein>
    <submittedName>
        <fullName evidence="1">Uncharacterized protein</fullName>
    </submittedName>
</protein>
<organism evidence="1 2">
    <name type="scientific">Melastoma candidum</name>
    <dbReference type="NCBI Taxonomy" id="119954"/>
    <lineage>
        <taxon>Eukaryota</taxon>
        <taxon>Viridiplantae</taxon>
        <taxon>Streptophyta</taxon>
        <taxon>Embryophyta</taxon>
        <taxon>Tracheophyta</taxon>
        <taxon>Spermatophyta</taxon>
        <taxon>Magnoliopsida</taxon>
        <taxon>eudicotyledons</taxon>
        <taxon>Gunneridae</taxon>
        <taxon>Pentapetalae</taxon>
        <taxon>rosids</taxon>
        <taxon>malvids</taxon>
        <taxon>Myrtales</taxon>
        <taxon>Melastomataceae</taxon>
        <taxon>Melastomatoideae</taxon>
        <taxon>Melastomateae</taxon>
        <taxon>Melastoma</taxon>
    </lineage>
</organism>
<dbReference type="EMBL" id="CM042889">
    <property type="protein sequence ID" value="KAI4319587.1"/>
    <property type="molecule type" value="Genomic_DNA"/>
</dbReference>
<name>A0ACB9M5X6_9MYRT</name>
<comment type="caution">
    <text evidence="1">The sequence shown here is derived from an EMBL/GenBank/DDBJ whole genome shotgun (WGS) entry which is preliminary data.</text>
</comment>
<sequence>MDKPDRETRDFMNVDSFSQLPFIRPAPREKPPASSSPGIRLFGIEFDPADDSSPDGKPNDPDAFKSSTNSVDSDPNHSSSACGTGNPESSRRFECHYCCRNFPTSQALGGHQNAHKRERQHAKRAHLQSAIAAHSGLSEIYGFGPYGGPSPSAYSSHTQWGYSGGRYFGGSSINTNERINNNYYNGTTFSVHNYTHQQPINGNPLWRIPAAAAAQSTTREQVSMLGRDASDATGRHGRAEGAYACDTMASMQENVSLDLHL</sequence>